<feature type="domain" description="SbsA Ig-like" evidence="3">
    <location>
        <begin position="166"/>
        <end position="252"/>
    </location>
</feature>
<dbReference type="RefSeq" id="WP_093193065.1">
    <property type="nucleotide sequence ID" value="NZ_FNEV01000003.1"/>
</dbReference>
<dbReference type="AlphaFoldDB" id="A0A1G8S8C5"/>
<dbReference type="EMBL" id="FNEV01000003">
    <property type="protein sequence ID" value="SDJ25457.1"/>
    <property type="molecule type" value="Genomic_DNA"/>
</dbReference>
<dbReference type="InterPro" id="IPR014755">
    <property type="entry name" value="Cu-Rt/internalin_Ig-like"/>
</dbReference>
<dbReference type="Pfam" id="PF13205">
    <property type="entry name" value="Big_5"/>
    <property type="match status" value="1"/>
</dbReference>
<gene>
    <name evidence="4" type="ORF">SAMN04490247_1309</name>
</gene>
<evidence type="ECO:0000313" key="5">
    <source>
        <dbReference type="Proteomes" id="UP000199225"/>
    </source>
</evidence>
<evidence type="ECO:0000256" key="1">
    <source>
        <dbReference type="ARBA" id="ARBA00022729"/>
    </source>
</evidence>
<accession>A0A1G8S8C5</accession>
<proteinExistence type="predicted"/>
<keyword evidence="5" id="KW-1185">Reference proteome</keyword>
<keyword evidence="1 2" id="KW-0732">Signal</keyword>
<feature type="chain" id="PRO_5011672764" description="SbsA Ig-like domain-containing protein" evidence="2">
    <location>
        <begin position="27"/>
        <end position="387"/>
    </location>
</feature>
<evidence type="ECO:0000256" key="2">
    <source>
        <dbReference type="SAM" id="SignalP"/>
    </source>
</evidence>
<protein>
    <recommendedName>
        <fullName evidence="3">SbsA Ig-like domain-containing protein</fullName>
    </recommendedName>
</protein>
<dbReference type="InterPro" id="IPR032812">
    <property type="entry name" value="SbsA_Ig"/>
</dbReference>
<name>A0A1G8S8C5_9BACI</name>
<dbReference type="OrthoDB" id="9788327at2"/>
<organism evidence="4 5">
    <name type="scientific">Salimicrobium halophilum</name>
    <dbReference type="NCBI Taxonomy" id="86666"/>
    <lineage>
        <taxon>Bacteria</taxon>
        <taxon>Bacillati</taxon>
        <taxon>Bacillota</taxon>
        <taxon>Bacilli</taxon>
        <taxon>Bacillales</taxon>
        <taxon>Bacillaceae</taxon>
        <taxon>Salimicrobium</taxon>
    </lineage>
</organism>
<dbReference type="Gene3D" id="2.60.40.1220">
    <property type="match status" value="1"/>
</dbReference>
<sequence length="387" mass="44314">MRLKHIAGALLLVLVVVSGSMTEASAEEKATFVSPELGISFELQKDVIPHLTFGGDNESANEMAIYYADRKVKRDNVLVTYLKRWKEADWQEEVQAGTHYKHQVIHSERGYVYTSMISLMNPYDTYMTEPYERETVNEFKGSMETVLNGLDDMEILPHKEWSEGETVSPEKTWTVEFNTSMDAGSFTKDYVYVVDDHNAKVSGVTVIAEGNTLEVQPPEGGYVPGDYYLYVENGVRDSADSTLKEGVYQSFTVTEDNYFDEEFVELLQQKRLKHVDFGPGEYLTSHENIANYKNYYSGAMYYSYDNYILATDTFSDKLLAVGYRFPPLENYYMKDMTRVLGQPTFSGATEMHELYTYYKLANGAKLQVGFSDDNPSRPIQYLELIFR</sequence>
<reference evidence="5" key="1">
    <citation type="submission" date="2016-10" db="EMBL/GenBank/DDBJ databases">
        <authorList>
            <person name="Varghese N."/>
            <person name="Submissions S."/>
        </authorList>
    </citation>
    <scope>NUCLEOTIDE SEQUENCE [LARGE SCALE GENOMIC DNA]</scope>
    <source>
        <strain evidence="5">DSM 4771</strain>
    </source>
</reference>
<evidence type="ECO:0000313" key="4">
    <source>
        <dbReference type="EMBL" id="SDJ25457.1"/>
    </source>
</evidence>
<evidence type="ECO:0000259" key="3">
    <source>
        <dbReference type="Pfam" id="PF13205"/>
    </source>
</evidence>
<dbReference type="Proteomes" id="UP000199225">
    <property type="component" value="Unassembled WGS sequence"/>
</dbReference>
<feature type="signal peptide" evidence="2">
    <location>
        <begin position="1"/>
        <end position="26"/>
    </location>
</feature>